<gene>
    <name evidence="2" type="ORF">AWB75_07197</name>
</gene>
<dbReference type="InterPro" id="IPR047656">
    <property type="entry name" value="IS481-like_transpos"/>
</dbReference>
<reference evidence="2" key="1">
    <citation type="submission" date="2016-01" db="EMBL/GenBank/DDBJ databases">
        <authorList>
            <person name="Peeters C."/>
        </authorList>
    </citation>
    <scope>NUCLEOTIDE SEQUENCE [LARGE SCALE GENOMIC DNA]</scope>
    <source>
        <strain evidence="2">LMG 29318</strain>
    </source>
</reference>
<dbReference type="InterPro" id="IPR009057">
    <property type="entry name" value="Homeodomain-like_sf"/>
</dbReference>
<dbReference type="PANTHER" id="PTHR35004:SF6">
    <property type="entry name" value="TRANSPOSASE"/>
    <property type="match status" value="1"/>
</dbReference>
<dbReference type="SUPFAM" id="SSF46689">
    <property type="entry name" value="Homeodomain-like"/>
    <property type="match status" value="1"/>
</dbReference>
<keyword evidence="3" id="KW-1185">Reference proteome</keyword>
<dbReference type="Pfam" id="PF13565">
    <property type="entry name" value="HTH_32"/>
    <property type="match status" value="1"/>
</dbReference>
<dbReference type="InterPro" id="IPR012337">
    <property type="entry name" value="RNaseH-like_sf"/>
</dbReference>
<dbReference type="SUPFAM" id="SSF53098">
    <property type="entry name" value="Ribonuclease H-like"/>
    <property type="match status" value="1"/>
</dbReference>
<dbReference type="PROSITE" id="PS50994">
    <property type="entry name" value="INTEGRASE"/>
    <property type="match status" value="1"/>
</dbReference>
<organism evidence="2 3">
    <name type="scientific">Caballeronia catudaia</name>
    <dbReference type="NCBI Taxonomy" id="1777136"/>
    <lineage>
        <taxon>Bacteria</taxon>
        <taxon>Pseudomonadati</taxon>
        <taxon>Pseudomonadota</taxon>
        <taxon>Betaproteobacteria</taxon>
        <taxon>Burkholderiales</taxon>
        <taxon>Burkholderiaceae</taxon>
        <taxon>Caballeronia</taxon>
    </lineage>
</organism>
<dbReference type="EMBL" id="FCOF02000133">
    <property type="protein sequence ID" value="SAK98481.1"/>
    <property type="molecule type" value="Genomic_DNA"/>
</dbReference>
<accession>A0A158DV34</accession>
<dbReference type="Proteomes" id="UP000054870">
    <property type="component" value="Unassembled WGS sequence"/>
</dbReference>
<dbReference type="RefSeq" id="WP_061128741.1">
    <property type="nucleotide sequence ID" value="NZ_FCOF02000133.1"/>
</dbReference>
<dbReference type="GO" id="GO:0003676">
    <property type="term" value="F:nucleic acid binding"/>
    <property type="evidence" value="ECO:0007669"/>
    <property type="project" value="InterPro"/>
</dbReference>
<comment type="caution">
    <text evidence="2">The sequence shown here is derived from an EMBL/GenBank/DDBJ whole genome shotgun (WGS) entry which is preliminary data.</text>
</comment>
<dbReference type="OrthoDB" id="5414302at2"/>
<dbReference type="InterPro" id="IPR036397">
    <property type="entry name" value="RNaseH_sf"/>
</dbReference>
<proteinExistence type="predicted"/>
<dbReference type="Gene3D" id="3.30.420.10">
    <property type="entry name" value="Ribonuclease H-like superfamily/Ribonuclease H"/>
    <property type="match status" value="1"/>
</dbReference>
<dbReference type="NCBIfam" id="NF033577">
    <property type="entry name" value="transpos_IS481"/>
    <property type="match status" value="1"/>
</dbReference>
<dbReference type="Pfam" id="PF13683">
    <property type="entry name" value="rve_3"/>
    <property type="match status" value="1"/>
</dbReference>
<dbReference type="PANTHER" id="PTHR35004">
    <property type="entry name" value="TRANSPOSASE RV3428C-RELATED"/>
    <property type="match status" value="1"/>
</dbReference>
<dbReference type="GO" id="GO:0015074">
    <property type="term" value="P:DNA integration"/>
    <property type="evidence" value="ECO:0007669"/>
    <property type="project" value="InterPro"/>
</dbReference>
<dbReference type="InterPro" id="IPR001584">
    <property type="entry name" value="Integrase_cat-core"/>
</dbReference>
<dbReference type="AlphaFoldDB" id="A0A158DV34"/>
<feature type="domain" description="Integrase catalytic" evidence="1">
    <location>
        <begin position="134"/>
        <end position="303"/>
    </location>
</feature>
<evidence type="ECO:0000259" key="1">
    <source>
        <dbReference type="PROSITE" id="PS50994"/>
    </source>
</evidence>
<evidence type="ECO:0000313" key="2">
    <source>
        <dbReference type="EMBL" id="SAK98481.1"/>
    </source>
</evidence>
<evidence type="ECO:0000313" key="3">
    <source>
        <dbReference type="Proteomes" id="UP000054870"/>
    </source>
</evidence>
<protein>
    <submittedName>
        <fullName evidence="2">Integrase catalytic subunit</fullName>
    </submittedName>
</protein>
<sequence>MTWDSKDIMDLRLEFVRFATQEGANRRALCRQYGISPKTGYKWIERYEQGDTTLADHSRRPLHSPARTAAETETRVVELREGQPAWGGAKISRRMLDIGCAQVPSPSTVTRILHRHGLITPEASTDASHWQRFEHEHPNDLWQMDFKGWIELDGGRRCWPFTVLDDHSRFNLVLDACGSTPTRVVRECLRAAFRRYGLPRRINADNGPPWGCPAHPGQLTTLGVWLIRLDIRPSHSRPAHPQTNGKDERFHRTMKAELLAGRHFENLKSAQQAFDAWRSIYNHERPHQALGMATPFTRYRMSPRAYPEHLPAIEYSDGDAVVRVLENGEVRFKSRRFKVSSALVGLPIAFRACAQTDGSYDVYFVHHRLDTISLKRGSQRS</sequence>
<name>A0A158DV34_9BURK</name>